<dbReference type="Proteomes" id="UP000834106">
    <property type="component" value="Chromosome 1"/>
</dbReference>
<dbReference type="GO" id="GO:0016491">
    <property type="term" value="F:oxidoreductase activity"/>
    <property type="evidence" value="ECO:0007669"/>
    <property type="project" value="UniProtKB-KW"/>
</dbReference>
<sequence length="146" mass="16877">MMEKWRVTYRLLKYSSNFDRQSNYSFTSGVRYIYGRSYIPFYKEFQGNANGASGSFPRVNGNSYAVQLRYLASGASTTQRNPDFSQINIDDISYFKKILGERGVVQDEEKLDDANTDWMRKHKGSSKLMLQPRTTEEVGVFLPCFT</sequence>
<dbReference type="EMBL" id="OU503036">
    <property type="protein sequence ID" value="CAI9754202.1"/>
    <property type="molecule type" value="Genomic_DNA"/>
</dbReference>
<evidence type="ECO:0000313" key="3">
    <source>
        <dbReference type="EMBL" id="CAI9754202.1"/>
    </source>
</evidence>
<dbReference type="InterPro" id="IPR051264">
    <property type="entry name" value="FAD-oxidored/transferase_4"/>
</dbReference>
<proteinExistence type="predicted"/>
<keyword evidence="2" id="KW-0560">Oxidoreductase</keyword>
<evidence type="ECO:0000313" key="4">
    <source>
        <dbReference type="Proteomes" id="UP000834106"/>
    </source>
</evidence>
<name>A0AAD1YN13_9LAMI</name>
<dbReference type="PANTHER" id="PTHR43716:SF1">
    <property type="entry name" value="D-2-HYDROXYGLUTARATE DEHYDROGENASE, MITOCHONDRIAL"/>
    <property type="match status" value="1"/>
</dbReference>
<dbReference type="AlphaFoldDB" id="A0AAD1YN13"/>
<comment type="cofactor">
    <cofactor evidence="1">
        <name>FAD</name>
        <dbReference type="ChEBI" id="CHEBI:57692"/>
    </cofactor>
</comment>
<dbReference type="PANTHER" id="PTHR43716">
    <property type="entry name" value="D-2-HYDROXYGLUTARATE DEHYDROGENASE, MITOCHONDRIAL"/>
    <property type="match status" value="1"/>
</dbReference>
<dbReference type="Gene3D" id="3.30.43.10">
    <property type="entry name" value="Uridine Diphospho-n-acetylenolpyruvylglucosamine Reductase, domain 2"/>
    <property type="match status" value="1"/>
</dbReference>
<reference evidence="3" key="1">
    <citation type="submission" date="2023-05" db="EMBL/GenBank/DDBJ databases">
        <authorList>
            <person name="Huff M."/>
        </authorList>
    </citation>
    <scope>NUCLEOTIDE SEQUENCE</scope>
</reference>
<organism evidence="3 4">
    <name type="scientific">Fraxinus pennsylvanica</name>
    <dbReference type="NCBI Taxonomy" id="56036"/>
    <lineage>
        <taxon>Eukaryota</taxon>
        <taxon>Viridiplantae</taxon>
        <taxon>Streptophyta</taxon>
        <taxon>Embryophyta</taxon>
        <taxon>Tracheophyta</taxon>
        <taxon>Spermatophyta</taxon>
        <taxon>Magnoliopsida</taxon>
        <taxon>eudicotyledons</taxon>
        <taxon>Gunneridae</taxon>
        <taxon>Pentapetalae</taxon>
        <taxon>asterids</taxon>
        <taxon>lamiids</taxon>
        <taxon>Lamiales</taxon>
        <taxon>Oleaceae</taxon>
        <taxon>Oleeae</taxon>
        <taxon>Fraxinus</taxon>
    </lineage>
</organism>
<gene>
    <name evidence="3" type="ORF">FPE_LOCUS1633</name>
</gene>
<keyword evidence="4" id="KW-1185">Reference proteome</keyword>
<dbReference type="GO" id="GO:0005739">
    <property type="term" value="C:mitochondrion"/>
    <property type="evidence" value="ECO:0007669"/>
    <property type="project" value="TreeGrafter"/>
</dbReference>
<evidence type="ECO:0000256" key="1">
    <source>
        <dbReference type="ARBA" id="ARBA00001974"/>
    </source>
</evidence>
<protein>
    <submittedName>
        <fullName evidence="3">Uncharacterized protein</fullName>
    </submittedName>
</protein>
<dbReference type="InterPro" id="IPR016167">
    <property type="entry name" value="FAD-bd_PCMH_sub1"/>
</dbReference>
<accession>A0AAD1YN13</accession>
<evidence type="ECO:0000256" key="2">
    <source>
        <dbReference type="ARBA" id="ARBA00023002"/>
    </source>
</evidence>